<keyword evidence="6 11" id="KW-1133">Transmembrane helix</keyword>
<gene>
    <name evidence="13" type="ORF">OCTVUL_1B000141</name>
</gene>
<feature type="transmembrane region" description="Helical" evidence="11">
    <location>
        <begin position="207"/>
        <end position="226"/>
    </location>
</feature>
<dbReference type="Gene3D" id="1.20.1250.20">
    <property type="entry name" value="MFS general substrate transporter like domains"/>
    <property type="match status" value="2"/>
</dbReference>
<keyword evidence="7 11" id="KW-0472">Membrane</keyword>
<feature type="transmembrane region" description="Helical" evidence="11">
    <location>
        <begin position="410"/>
        <end position="431"/>
    </location>
</feature>
<evidence type="ECO:0000256" key="2">
    <source>
        <dbReference type="ARBA" id="ARBA00009598"/>
    </source>
</evidence>
<keyword evidence="4" id="KW-0762">Sugar transport</keyword>
<dbReference type="GO" id="GO:0022857">
    <property type="term" value="F:transmembrane transporter activity"/>
    <property type="evidence" value="ECO:0007669"/>
    <property type="project" value="InterPro"/>
</dbReference>
<evidence type="ECO:0000256" key="11">
    <source>
        <dbReference type="SAM" id="Phobius"/>
    </source>
</evidence>
<reference evidence="13" key="1">
    <citation type="submission" date="2023-08" db="EMBL/GenBank/DDBJ databases">
        <authorList>
            <person name="Alioto T."/>
            <person name="Alioto T."/>
            <person name="Gomez Garrido J."/>
        </authorList>
    </citation>
    <scope>NUCLEOTIDE SEQUENCE</scope>
</reference>
<dbReference type="SUPFAM" id="SSF103473">
    <property type="entry name" value="MFS general substrate transporter"/>
    <property type="match status" value="1"/>
</dbReference>
<dbReference type="GO" id="GO:0016020">
    <property type="term" value="C:membrane"/>
    <property type="evidence" value="ECO:0007669"/>
    <property type="project" value="UniProtKB-SubCell"/>
</dbReference>
<evidence type="ECO:0000256" key="1">
    <source>
        <dbReference type="ARBA" id="ARBA00004141"/>
    </source>
</evidence>
<name>A0AA36F3Z2_OCTVU</name>
<dbReference type="InterPro" id="IPR036259">
    <property type="entry name" value="MFS_trans_sf"/>
</dbReference>
<feature type="transmembrane region" description="Helical" evidence="11">
    <location>
        <begin position="344"/>
        <end position="361"/>
    </location>
</feature>
<feature type="transmembrane region" description="Helical" evidence="11">
    <location>
        <begin position="31"/>
        <end position="49"/>
    </location>
</feature>
<feature type="transmembrane region" description="Helical" evidence="11">
    <location>
        <begin position="81"/>
        <end position="100"/>
    </location>
</feature>
<evidence type="ECO:0000256" key="4">
    <source>
        <dbReference type="ARBA" id="ARBA00022597"/>
    </source>
</evidence>
<feature type="compositionally biased region" description="Basic and acidic residues" evidence="10">
    <location>
        <begin position="484"/>
        <end position="509"/>
    </location>
</feature>
<dbReference type="AlphaFoldDB" id="A0AA36F3Z2"/>
<feature type="transmembrane region" description="Helical" evidence="11">
    <location>
        <begin position="320"/>
        <end position="337"/>
    </location>
</feature>
<dbReference type="FunFam" id="1.20.1250.20:FF:000028">
    <property type="entry name" value="Sugar phosphate exchanger 3 isoform 1"/>
    <property type="match status" value="1"/>
</dbReference>
<feature type="domain" description="Major facilitator superfamily (MFS) profile" evidence="12">
    <location>
        <begin position="32"/>
        <end position="467"/>
    </location>
</feature>
<sequence>MMASSRKEGVVSVPIGIELLPTVECINRNKAYKLFIMVSTFLCYSSYHLSRKPISVVKNVLHHNSSNSSGWAPFDEPDYKTLLGSLDYAFLFTYAVGMFLSGHVAERVNLRYFLSCGMLLSGILTAAFGFGYFFNIHSLTYYIFVQIFCGLFQASGWPSVVTYMGNWFGKGNRGLIMGIWNSHTSVGNILGSVIAGEFVETNWGWSFVAPGIIIGAMGIFAFLFMIHRPEFVQCTPPEHAEKSQNKYIQSSETEPLVETEEISSGKAISFFEALKIPGVVEFSLCLFFAKLISYTFLYWLPNFIKNKTHLNAQRAANLSTFFDTGGIIGGICAGFLSDKTKSSGIICMIMSAFAAPLLYIYNAYGAVNYTWNIVLLIICGVFVNGPYALITTAVSADLGTHQCLEGNTQAIATVTSIIDGTGSMGAALGPLLTGILSQRNWNYVFYMLIAADAFAFLLLIQEYEGLQQTTRERRDRLRTPSPDRSGETLRFDDNSDSDKENGFEKEPKWHRYGKLMNSNRATPSPEPFDENL</sequence>
<comment type="similarity">
    <text evidence="2">Belongs to the major facilitator superfamily. Organophosphate:Pi antiporter (OPA) (TC 2.A.1.4) family.</text>
</comment>
<evidence type="ECO:0000256" key="9">
    <source>
        <dbReference type="ARBA" id="ARBA00042039"/>
    </source>
</evidence>
<dbReference type="EMBL" id="OX597818">
    <property type="protein sequence ID" value="CAI9723050.1"/>
    <property type="molecule type" value="Genomic_DNA"/>
</dbReference>
<feature type="transmembrane region" description="Helical" evidence="11">
    <location>
        <begin position="443"/>
        <end position="460"/>
    </location>
</feature>
<feature type="transmembrane region" description="Helical" evidence="11">
    <location>
        <begin position="373"/>
        <end position="398"/>
    </location>
</feature>
<evidence type="ECO:0000313" key="14">
    <source>
        <dbReference type="Proteomes" id="UP001162480"/>
    </source>
</evidence>
<dbReference type="PIRSF" id="PIRSF002808">
    <property type="entry name" value="Hexose_phosphate_transp"/>
    <property type="match status" value="1"/>
</dbReference>
<feature type="region of interest" description="Disordered" evidence="10">
    <location>
        <begin position="469"/>
        <end position="532"/>
    </location>
</feature>
<proteinExistence type="inferred from homology"/>
<keyword evidence="5 11" id="KW-0812">Transmembrane</keyword>
<feature type="transmembrane region" description="Helical" evidence="11">
    <location>
        <begin position="112"/>
        <end position="134"/>
    </location>
</feature>
<evidence type="ECO:0000313" key="13">
    <source>
        <dbReference type="EMBL" id="CAI9723050.1"/>
    </source>
</evidence>
<evidence type="ECO:0000256" key="8">
    <source>
        <dbReference type="ARBA" id="ARBA00041091"/>
    </source>
</evidence>
<feature type="transmembrane region" description="Helical" evidence="11">
    <location>
        <begin position="140"/>
        <end position="163"/>
    </location>
</feature>
<dbReference type="InterPro" id="IPR011701">
    <property type="entry name" value="MFS"/>
</dbReference>
<keyword evidence="3" id="KW-0813">Transport</keyword>
<feature type="transmembrane region" description="Helical" evidence="11">
    <location>
        <begin position="279"/>
        <end position="300"/>
    </location>
</feature>
<evidence type="ECO:0000259" key="12">
    <source>
        <dbReference type="PROSITE" id="PS50850"/>
    </source>
</evidence>
<dbReference type="Proteomes" id="UP001162480">
    <property type="component" value="Chromosome 5"/>
</dbReference>
<evidence type="ECO:0000256" key="6">
    <source>
        <dbReference type="ARBA" id="ARBA00022989"/>
    </source>
</evidence>
<evidence type="ECO:0000256" key="5">
    <source>
        <dbReference type="ARBA" id="ARBA00022692"/>
    </source>
</evidence>
<dbReference type="InterPro" id="IPR000849">
    <property type="entry name" value="Sugar_P_transporter"/>
</dbReference>
<dbReference type="PANTHER" id="PTHR43184:SF12">
    <property type="entry name" value="SUGAR PHOSPHATE EXCHANGER 3"/>
    <property type="match status" value="1"/>
</dbReference>
<dbReference type="Pfam" id="PF07690">
    <property type="entry name" value="MFS_1"/>
    <property type="match status" value="1"/>
</dbReference>
<protein>
    <recommendedName>
        <fullName evidence="8">Sugar phosphate exchanger 3</fullName>
    </recommendedName>
    <alternativeName>
        <fullName evidence="9">Solute carrier family 37 member 3</fullName>
    </alternativeName>
</protein>
<dbReference type="PANTHER" id="PTHR43184">
    <property type="entry name" value="MAJOR FACILITATOR SUPERFAMILY TRANSPORTER 16, ISOFORM B"/>
    <property type="match status" value="1"/>
</dbReference>
<evidence type="ECO:0000256" key="7">
    <source>
        <dbReference type="ARBA" id="ARBA00023136"/>
    </source>
</evidence>
<dbReference type="InterPro" id="IPR020846">
    <property type="entry name" value="MFS_dom"/>
</dbReference>
<evidence type="ECO:0000256" key="10">
    <source>
        <dbReference type="SAM" id="MobiDB-lite"/>
    </source>
</evidence>
<comment type="subcellular location">
    <subcellularLocation>
        <location evidence="1">Membrane</location>
        <topology evidence="1">Multi-pass membrane protein</topology>
    </subcellularLocation>
</comment>
<dbReference type="PROSITE" id="PS50850">
    <property type="entry name" value="MFS"/>
    <property type="match status" value="1"/>
</dbReference>
<organism evidence="13 14">
    <name type="scientific">Octopus vulgaris</name>
    <name type="common">Common octopus</name>
    <dbReference type="NCBI Taxonomy" id="6645"/>
    <lineage>
        <taxon>Eukaryota</taxon>
        <taxon>Metazoa</taxon>
        <taxon>Spiralia</taxon>
        <taxon>Lophotrochozoa</taxon>
        <taxon>Mollusca</taxon>
        <taxon>Cephalopoda</taxon>
        <taxon>Coleoidea</taxon>
        <taxon>Octopodiformes</taxon>
        <taxon>Octopoda</taxon>
        <taxon>Incirrata</taxon>
        <taxon>Octopodidae</taxon>
        <taxon>Octopus</taxon>
    </lineage>
</organism>
<evidence type="ECO:0000256" key="3">
    <source>
        <dbReference type="ARBA" id="ARBA00022448"/>
    </source>
</evidence>
<accession>A0AA36F3Z2</accession>
<keyword evidence="14" id="KW-1185">Reference proteome</keyword>